<dbReference type="AlphaFoldDB" id="A0A6J4MRN2"/>
<sequence>MHLSDRITGPFLVGLGAFAAYGGSRLPPVPGQQIGPNVFPMVIGVGLMLCGAMVALGIGRVFEEEAEADLAAHENPPAATEAQHGPLFGLRALIPPGLLLFYATAVERLGFVPTAAIIALITAKALGASWRLALPIAALAPVGVHLVFYKLLRVALPPGLLPMPW</sequence>
<feature type="transmembrane region" description="Helical" evidence="1">
    <location>
        <begin position="133"/>
        <end position="152"/>
    </location>
</feature>
<proteinExistence type="predicted"/>
<evidence type="ECO:0000256" key="1">
    <source>
        <dbReference type="SAM" id="Phobius"/>
    </source>
</evidence>
<feature type="domain" description="DUF1468" evidence="2">
    <location>
        <begin position="7"/>
        <end position="157"/>
    </location>
</feature>
<reference evidence="3" key="1">
    <citation type="submission" date="2020-02" db="EMBL/GenBank/DDBJ databases">
        <authorList>
            <person name="Meier V. D."/>
        </authorList>
    </citation>
    <scope>NUCLEOTIDE SEQUENCE</scope>
    <source>
        <strain evidence="3">AVDCRST_MAG90</strain>
    </source>
</reference>
<accession>A0A6J4MRN2</accession>
<dbReference type="EMBL" id="CADCUC010000659">
    <property type="protein sequence ID" value="CAA9362716.1"/>
    <property type="molecule type" value="Genomic_DNA"/>
</dbReference>
<dbReference type="Pfam" id="PF07331">
    <property type="entry name" value="TctB"/>
    <property type="match status" value="1"/>
</dbReference>
<keyword evidence="1" id="KW-0812">Transmembrane</keyword>
<organism evidence="3">
    <name type="scientific">uncultured Microvirga sp</name>
    <dbReference type="NCBI Taxonomy" id="412392"/>
    <lineage>
        <taxon>Bacteria</taxon>
        <taxon>Pseudomonadati</taxon>
        <taxon>Pseudomonadota</taxon>
        <taxon>Alphaproteobacteria</taxon>
        <taxon>Hyphomicrobiales</taxon>
        <taxon>Methylobacteriaceae</taxon>
        <taxon>Microvirga</taxon>
        <taxon>environmental samples</taxon>
    </lineage>
</organism>
<evidence type="ECO:0000313" key="3">
    <source>
        <dbReference type="EMBL" id="CAA9362716.1"/>
    </source>
</evidence>
<name>A0A6J4MRN2_9HYPH</name>
<dbReference type="InterPro" id="IPR009936">
    <property type="entry name" value="DUF1468"/>
</dbReference>
<protein>
    <submittedName>
        <fullName evidence="3">Tripartite tricarboxylate transporter TctB family</fullName>
    </submittedName>
</protein>
<feature type="transmembrane region" description="Helical" evidence="1">
    <location>
        <begin position="38"/>
        <end position="58"/>
    </location>
</feature>
<keyword evidence="1" id="KW-0472">Membrane</keyword>
<keyword evidence="1" id="KW-1133">Transmembrane helix</keyword>
<gene>
    <name evidence="3" type="ORF">AVDCRST_MAG90-3128</name>
</gene>
<evidence type="ECO:0000259" key="2">
    <source>
        <dbReference type="Pfam" id="PF07331"/>
    </source>
</evidence>